<evidence type="ECO:0000313" key="2">
    <source>
        <dbReference type="Proteomes" id="UP000050425"/>
    </source>
</evidence>
<dbReference type="EMBL" id="LJPT01000106">
    <property type="protein sequence ID" value="KPW47825.1"/>
    <property type="molecule type" value="Genomic_DNA"/>
</dbReference>
<gene>
    <name evidence="1" type="ORF">ALO88_101294</name>
</gene>
<dbReference type="Proteomes" id="UP000050425">
    <property type="component" value="Unassembled WGS sequence"/>
</dbReference>
<organism evidence="1 2">
    <name type="scientific">Pseudomonas syringae pv. antirrhini</name>
    <dbReference type="NCBI Taxonomy" id="251702"/>
    <lineage>
        <taxon>Bacteria</taxon>
        <taxon>Pseudomonadati</taxon>
        <taxon>Pseudomonadota</taxon>
        <taxon>Gammaproteobacteria</taxon>
        <taxon>Pseudomonadales</taxon>
        <taxon>Pseudomonadaceae</taxon>
        <taxon>Pseudomonas</taxon>
    </lineage>
</organism>
<dbReference type="AlphaFoldDB" id="A0A0P9JYY4"/>
<accession>A0A0P9JYY4</accession>
<reference evidence="1 2" key="1">
    <citation type="submission" date="2015-09" db="EMBL/GenBank/DDBJ databases">
        <title>Genome announcement of multiple Pseudomonas syringae strains.</title>
        <authorList>
            <person name="Thakur S."/>
            <person name="Wang P.W."/>
            <person name="Gong Y."/>
            <person name="Weir B.S."/>
            <person name="Guttman D.S."/>
        </authorList>
    </citation>
    <scope>NUCLEOTIDE SEQUENCE [LARGE SCALE GENOMIC DNA]</scope>
    <source>
        <strain evidence="1 2">ICMP4303</strain>
    </source>
</reference>
<protein>
    <submittedName>
        <fullName evidence="1">Uncharacterized protein</fullName>
    </submittedName>
</protein>
<name>A0A0P9JYY4_9PSED</name>
<proteinExistence type="predicted"/>
<dbReference type="PATRIC" id="fig|251702.3.peg.2224"/>
<sequence>MCLLKNRRTNPALLLDIAATSPDRLGIAPNLRRMRKNKPHICVEKSPKRVLFRHIYTVNRWMRHFGTTPWS</sequence>
<comment type="caution">
    <text evidence="1">The sequence shown here is derived from an EMBL/GenBank/DDBJ whole genome shotgun (WGS) entry which is preliminary data.</text>
</comment>
<evidence type="ECO:0000313" key="1">
    <source>
        <dbReference type="EMBL" id="KPW47825.1"/>
    </source>
</evidence>